<dbReference type="InterPro" id="IPR024654">
    <property type="entry name" value="Calcineurin-like_PHP_lpxH"/>
</dbReference>
<evidence type="ECO:0000313" key="4">
    <source>
        <dbReference type="Proteomes" id="UP001202244"/>
    </source>
</evidence>
<proteinExistence type="inferred from homology"/>
<dbReference type="InterPro" id="IPR011152">
    <property type="entry name" value="Pesterase_MJ0912"/>
</dbReference>
<sequence>MASDLASGPQPVEVLDLLTGLGDRAVRLRGNADRELLEYRRYGRRQMPDTVSPWAAEQLRTDHLDLLESLPLTRELAVAGLGRVLFCHAVQGDDEEVVLVDSALDRWQQALGGVPDEIRTVVCGHTHMPFVRLAHGRLVVNPGSVGMPYGRPGAHWALLGPGVTLRRTEYDIEAAIARITEDSAFAEAAAWADYFLRARATDAEALATFGPQDPNR</sequence>
<evidence type="ECO:0000313" key="3">
    <source>
        <dbReference type="EMBL" id="UNS99855.1"/>
    </source>
</evidence>
<dbReference type="InterPro" id="IPR029052">
    <property type="entry name" value="Metallo-depent_PP-like"/>
</dbReference>
<name>A0ABY3XZ74_9ACTN</name>
<reference evidence="3 4" key="1">
    <citation type="journal article" date="2023" name="Microbiol. Spectr.">
        <title>Synergy between Genome Mining, Metabolomics, and Bioinformatics Uncovers Antibacterial Chlorinated Carbazole Alkaloids and Their Biosynthetic Gene Cluster from Streptomyces tubbatahanensis sp. nov., a Novel Actinomycete Isolated from Sulu Sea, Philippines.</title>
        <authorList>
            <person name="Tenebro C.P."/>
            <person name="Trono D.J.V.L."/>
            <person name="Balida L.A.P."/>
            <person name="Bayog L.K.A."/>
            <person name="Bruna J.R."/>
            <person name="Sabido E.M."/>
            <person name="Caspe D.P.C."/>
            <person name="de Los Santos E.L.C."/>
            <person name="Saludes J.P."/>
            <person name="Dalisay D.S."/>
        </authorList>
    </citation>
    <scope>NUCLEOTIDE SEQUENCE [LARGE SCALE GENOMIC DNA]</scope>
    <source>
        <strain evidence="3 4">DSD3025</strain>
    </source>
</reference>
<organism evidence="3 4">
    <name type="scientific">Streptomyces tubbatahanensis</name>
    <dbReference type="NCBI Taxonomy" id="2923272"/>
    <lineage>
        <taxon>Bacteria</taxon>
        <taxon>Bacillati</taxon>
        <taxon>Actinomycetota</taxon>
        <taxon>Actinomycetes</taxon>
        <taxon>Kitasatosporales</taxon>
        <taxon>Streptomycetaceae</taxon>
        <taxon>Streptomyces</taxon>
    </lineage>
</organism>
<dbReference type="PANTHER" id="PTHR42850">
    <property type="entry name" value="METALLOPHOSPHOESTERASE"/>
    <property type="match status" value="1"/>
</dbReference>
<evidence type="ECO:0000259" key="2">
    <source>
        <dbReference type="Pfam" id="PF12850"/>
    </source>
</evidence>
<dbReference type="InterPro" id="IPR050126">
    <property type="entry name" value="Ap4A_hydrolase"/>
</dbReference>
<dbReference type="RefSeq" id="WP_242755789.1">
    <property type="nucleotide sequence ID" value="NZ_CP093846.1"/>
</dbReference>
<dbReference type="Gene3D" id="3.60.21.10">
    <property type="match status" value="1"/>
</dbReference>
<dbReference type="SUPFAM" id="SSF56300">
    <property type="entry name" value="Metallo-dependent phosphatases"/>
    <property type="match status" value="1"/>
</dbReference>
<feature type="domain" description="Calcineurin-like phosphoesterase" evidence="2">
    <location>
        <begin position="28"/>
        <end position="157"/>
    </location>
</feature>
<dbReference type="PIRSF" id="PIRSF000883">
    <property type="entry name" value="Pesterase_MJ0912"/>
    <property type="match status" value="1"/>
</dbReference>
<keyword evidence="4" id="KW-1185">Reference proteome</keyword>
<dbReference type="Proteomes" id="UP001202244">
    <property type="component" value="Chromosome"/>
</dbReference>
<gene>
    <name evidence="3" type="ORF">MMF93_27940</name>
</gene>
<dbReference type="PANTHER" id="PTHR42850:SF2">
    <property type="entry name" value="BLL5683 PROTEIN"/>
    <property type="match status" value="1"/>
</dbReference>
<accession>A0ABY3XZ74</accession>
<dbReference type="EMBL" id="CP093846">
    <property type="protein sequence ID" value="UNS99855.1"/>
    <property type="molecule type" value="Genomic_DNA"/>
</dbReference>
<protein>
    <submittedName>
        <fullName evidence="3">Metallophosphoesterase family protein</fullName>
    </submittedName>
</protein>
<evidence type="ECO:0000256" key="1">
    <source>
        <dbReference type="ARBA" id="ARBA00008950"/>
    </source>
</evidence>
<comment type="similarity">
    <text evidence="1">Belongs to the metallophosphoesterase superfamily. YfcE family.</text>
</comment>
<dbReference type="Pfam" id="PF12850">
    <property type="entry name" value="Metallophos_2"/>
    <property type="match status" value="1"/>
</dbReference>